<name>A0A822XRZ8_NELNU</name>
<proteinExistence type="predicted"/>
<keyword evidence="2" id="KW-1185">Reference proteome</keyword>
<comment type="caution">
    <text evidence="1">The sequence shown here is derived from an EMBL/GenBank/DDBJ whole genome shotgun (WGS) entry which is preliminary data.</text>
</comment>
<organism evidence="1 2">
    <name type="scientific">Nelumbo nucifera</name>
    <name type="common">Sacred lotus</name>
    <dbReference type="NCBI Taxonomy" id="4432"/>
    <lineage>
        <taxon>Eukaryota</taxon>
        <taxon>Viridiplantae</taxon>
        <taxon>Streptophyta</taxon>
        <taxon>Embryophyta</taxon>
        <taxon>Tracheophyta</taxon>
        <taxon>Spermatophyta</taxon>
        <taxon>Magnoliopsida</taxon>
        <taxon>Proteales</taxon>
        <taxon>Nelumbonaceae</taxon>
        <taxon>Nelumbo</taxon>
    </lineage>
</organism>
<evidence type="ECO:0000313" key="1">
    <source>
        <dbReference type="EMBL" id="DAD23107.1"/>
    </source>
</evidence>
<evidence type="ECO:0000313" key="2">
    <source>
        <dbReference type="Proteomes" id="UP000607653"/>
    </source>
</evidence>
<protein>
    <submittedName>
        <fullName evidence="1">Uncharacterized protein</fullName>
    </submittedName>
</protein>
<accession>A0A822XRZ8</accession>
<dbReference type="AlphaFoldDB" id="A0A822XRZ8"/>
<reference evidence="1 2" key="1">
    <citation type="journal article" date="2020" name="Mol. Biol. Evol.">
        <title>Distinct Expression and Methylation Patterns for Genes with Different Fates following a Single Whole-Genome Duplication in Flowering Plants.</title>
        <authorList>
            <person name="Shi T."/>
            <person name="Rahmani R.S."/>
            <person name="Gugger P.F."/>
            <person name="Wang M."/>
            <person name="Li H."/>
            <person name="Zhang Y."/>
            <person name="Li Z."/>
            <person name="Wang Q."/>
            <person name="Van de Peer Y."/>
            <person name="Marchal K."/>
            <person name="Chen J."/>
        </authorList>
    </citation>
    <scope>NUCLEOTIDE SEQUENCE [LARGE SCALE GENOMIC DNA]</scope>
    <source>
        <tissue evidence="1">Leaf</tissue>
    </source>
</reference>
<dbReference type="Proteomes" id="UP000607653">
    <property type="component" value="Unassembled WGS sequence"/>
</dbReference>
<gene>
    <name evidence="1" type="ORF">HUJ06_024570</name>
</gene>
<sequence>MKLRFANMNDKNALLLMNVNSTKTKLLYSVTQLVLGHTTNRFCGRAFLPTSFYWRGILFYWCNE</sequence>
<dbReference type="EMBL" id="DUZY01000001">
    <property type="protein sequence ID" value="DAD23107.1"/>
    <property type="molecule type" value="Genomic_DNA"/>
</dbReference>